<dbReference type="InterPro" id="IPR010081">
    <property type="entry name" value="DiNH2opropionate_NH3_lyase"/>
</dbReference>
<dbReference type="Proteomes" id="UP000253941">
    <property type="component" value="Unassembled WGS sequence"/>
</dbReference>
<dbReference type="NCBIfam" id="NF006058">
    <property type="entry name" value="PRK08206.1"/>
    <property type="match status" value="1"/>
</dbReference>
<dbReference type="Pfam" id="PF00291">
    <property type="entry name" value="PALP"/>
    <property type="match status" value="1"/>
</dbReference>
<dbReference type="PANTHER" id="PTHR42937:SF1">
    <property type="entry name" value="DIAMINOPROPIONATE AMMONIA-LYASE"/>
    <property type="match status" value="1"/>
</dbReference>
<dbReference type="EMBL" id="QPMH01000004">
    <property type="protein sequence ID" value="RDD62788.1"/>
    <property type="molecule type" value="Genomic_DNA"/>
</dbReference>
<dbReference type="SUPFAM" id="SSF53686">
    <property type="entry name" value="Tryptophan synthase beta subunit-like PLP-dependent enzymes"/>
    <property type="match status" value="1"/>
</dbReference>
<dbReference type="CDD" id="cd00640">
    <property type="entry name" value="Trp-synth-beta_II"/>
    <property type="match status" value="1"/>
</dbReference>
<gene>
    <name evidence="4" type="ORF">DRB17_06420</name>
</gene>
<keyword evidence="2" id="KW-0663">Pyridoxal phosphate</keyword>
<dbReference type="NCBIfam" id="TIGR01747">
    <property type="entry name" value="diampropi_NH3ly"/>
    <property type="match status" value="1"/>
</dbReference>
<dbReference type="RefSeq" id="WP_114581363.1">
    <property type="nucleotide sequence ID" value="NZ_QPMH01000004.1"/>
</dbReference>
<dbReference type="InterPro" id="IPR001926">
    <property type="entry name" value="TrpB-like_PALP"/>
</dbReference>
<reference evidence="4 5" key="1">
    <citation type="submission" date="2018-07" db="EMBL/GenBank/DDBJ databases">
        <title>Venubactetium sediminum gen. nov., sp. nov., isolated from a marine solar saltern.</title>
        <authorList>
            <person name="Wang S."/>
        </authorList>
    </citation>
    <scope>NUCLEOTIDE SEQUENCE [LARGE SCALE GENOMIC DNA]</scope>
    <source>
        <strain evidence="4 5">WD2A32</strain>
    </source>
</reference>
<keyword evidence="5" id="KW-1185">Reference proteome</keyword>
<comment type="cofactor">
    <cofactor evidence="1">
        <name>pyridoxal 5'-phosphate</name>
        <dbReference type="ChEBI" id="CHEBI:597326"/>
    </cofactor>
</comment>
<evidence type="ECO:0000256" key="1">
    <source>
        <dbReference type="ARBA" id="ARBA00001933"/>
    </source>
</evidence>
<keyword evidence="4" id="KW-0456">Lyase</keyword>
<sequence length="409" mass="43606">MPIDIPDFHYRYFHNPRAAGAVAYGERQRAVLSAEGCRAARAEISTWPGYAPTPLVDLPGLAKALGLGRVRYKDESRRFELNSFKALGGAYAVMRLLIGEIERRKGISGVTSKDLLARTHADVTGDITVTCATDGNHGRSVAWGARNFGCNCTIFIHATVSEGRKQAIERYGARVERVAGNYDDSIKHAARAAAENGWFVVSDTSYEGYMDVPRDVMQGYTVMADEIVDQLEGDGPSHLFVQGGVGGFPAAVISQFWETWGTDRPRAVVVEPDKAACIFESMRQGHPTAVAGDLDTVMAGLACGEVSLLAWEILDQGADDVMEVSDAGVPACMRLLARGADGDPPLVAGESAVAGLLGLIAAMRDPDVAGQLGLGPESDVLLIGSEGDTDPELYREIVGQPGHNTRTAA</sequence>
<evidence type="ECO:0000259" key="3">
    <source>
        <dbReference type="Pfam" id="PF00291"/>
    </source>
</evidence>
<dbReference type="InterPro" id="IPR036052">
    <property type="entry name" value="TrpB-like_PALP_sf"/>
</dbReference>
<accession>A0A369TBY3</accession>
<comment type="caution">
    <text evidence="4">The sequence shown here is derived from an EMBL/GenBank/DDBJ whole genome shotgun (WGS) entry which is preliminary data.</text>
</comment>
<evidence type="ECO:0000313" key="5">
    <source>
        <dbReference type="Proteomes" id="UP000253941"/>
    </source>
</evidence>
<dbReference type="GO" id="GO:0030170">
    <property type="term" value="F:pyridoxal phosphate binding"/>
    <property type="evidence" value="ECO:0007669"/>
    <property type="project" value="InterPro"/>
</dbReference>
<evidence type="ECO:0000256" key="2">
    <source>
        <dbReference type="ARBA" id="ARBA00022898"/>
    </source>
</evidence>
<organism evidence="4 5">
    <name type="scientific">Ferruginivarius sediminum</name>
    <dbReference type="NCBI Taxonomy" id="2661937"/>
    <lineage>
        <taxon>Bacteria</taxon>
        <taxon>Pseudomonadati</taxon>
        <taxon>Pseudomonadota</taxon>
        <taxon>Alphaproteobacteria</taxon>
        <taxon>Rhodospirillales</taxon>
        <taxon>Rhodospirillaceae</taxon>
        <taxon>Ferruginivarius</taxon>
    </lineage>
</organism>
<dbReference type="AlphaFoldDB" id="A0A369TBY3"/>
<name>A0A369TBY3_9PROT</name>
<dbReference type="EC" id="4.3.1.15" evidence="4"/>
<dbReference type="PANTHER" id="PTHR42937">
    <property type="match status" value="1"/>
</dbReference>
<feature type="domain" description="Tryptophan synthase beta chain-like PALP" evidence="3">
    <location>
        <begin position="48"/>
        <end position="359"/>
    </location>
</feature>
<protein>
    <submittedName>
        <fullName evidence="4">Diaminopropionate ammonia-lyase</fullName>
        <ecNumber evidence="4">4.3.1.15</ecNumber>
    </submittedName>
</protein>
<dbReference type="GO" id="GO:0008838">
    <property type="term" value="F:diaminopropionate ammonia-lyase activity"/>
    <property type="evidence" value="ECO:0007669"/>
    <property type="project" value="UniProtKB-EC"/>
</dbReference>
<evidence type="ECO:0000313" key="4">
    <source>
        <dbReference type="EMBL" id="RDD62788.1"/>
    </source>
</evidence>
<dbReference type="Gene3D" id="3.40.50.1100">
    <property type="match status" value="2"/>
</dbReference>
<proteinExistence type="predicted"/>